<proteinExistence type="predicted"/>
<keyword evidence="2" id="KW-1185">Reference proteome</keyword>
<accession>A0A1J1HX28</accession>
<sequence>MKVLGSSACLHKLPYRKSNVFSQPAVADLVSQSCFQSRG</sequence>
<evidence type="ECO:0000313" key="1">
    <source>
        <dbReference type="EMBL" id="CRK91078.1"/>
    </source>
</evidence>
<dbReference type="Proteomes" id="UP000183832">
    <property type="component" value="Unassembled WGS sequence"/>
</dbReference>
<dbReference type="AlphaFoldDB" id="A0A1J1HX28"/>
<organism evidence="1 2">
    <name type="scientific">Clunio marinus</name>
    <dbReference type="NCBI Taxonomy" id="568069"/>
    <lineage>
        <taxon>Eukaryota</taxon>
        <taxon>Metazoa</taxon>
        <taxon>Ecdysozoa</taxon>
        <taxon>Arthropoda</taxon>
        <taxon>Hexapoda</taxon>
        <taxon>Insecta</taxon>
        <taxon>Pterygota</taxon>
        <taxon>Neoptera</taxon>
        <taxon>Endopterygota</taxon>
        <taxon>Diptera</taxon>
        <taxon>Nematocera</taxon>
        <taxon>Chironomoidea</taxon>
        <taxon>Chironomidae</taxon>
        <taxon>Clunio</taxon>
    </lineage>
</organism>
<protein>
    <submittedName>
        <fullName evidence="1">CLUMA_CG004766, isoform A</fullName>
    </submittedName>
</protein>
<gene>
    <name evidence="1" type="ORF">CLUMA_CG004766</name>
</gene>
<name>A0A1J1HX28_9DIPT</name>
<evidence type="ECO:0000313" key="2">
    <source>
        <dbReference type="Proteomes" id="UP000183832"/>
    </source>
</evidence>
<reference evidence="1 2" key="1">
    <citation type="submission" date="2015-04" db="EMBL/GenBank/DDBJ databases">
        <authorList>
            <person name="Syromyatnikov M.Y."/>
            <person name="Popov V.N."/>
        </authorList>
    </citation>
    <scope>NUCLEOTIDE SEQUENCE [LARGE SCALE GENOMIC DNA]</scope>
</reference>
<dbReference type="EMBL" id="CVRI01000020">
    <property type="protein sequence ID" value="CRK91078.1"/>
    <property type="molecule type" value="Genomic_DNA"/>
</dbReference>